<dbReference type="GO" id="GO:0016020">
    <property type="term" value="C:membrane"/>
    <property type="evidence" value="ECO:0007669"/>
    <property type="project" value="UniProtKB-SubCell"/>
</dbReference>
<sequence length="424" mass="46657">MRLLLWLEPLWLASLFLLIMLPEQLLPEGTLFIAVLGLLAFWPIAFLVERRLLPPSPLNLALSVMLLWLPVNIWAAVDRSLAWQATGYLLVGVTFYAGAVRWPPFRQRPMMLAWLLLIFAGLLALVGPFIVVDHQTWAWFVPIQQRIAPITAQWGETINPNMLAGALVVALPLVASLLIAPEHSTSHGRQSKWLRRLMLAALTLLLLTVIFFTRSRGAQLAAIVALSLVMCMRWPRLGWAVPALGLAAVGVLLWMGPEVALDQISTGGAIDGFDERLEIWSRALYALQDFAFTGVGIGHFNRVVPLLYPYFLISPSVDIPHAHHMVLQVGVDLGLPGLIAWLAIQMTVIVLCLANWRHQTGVARTLSGGVLGALVAMLVHGQLDATLWGTRLAFLPWMLYALAVLTASPARFPSGISPLPPERA</sequence>
<name>A0A7C1FIV7_9CHLR</name>
<keyword evidence="2 5" id="KW-0812">Transmembrane</keyword>
<feature type="transmembrane region" description="Helical" evidence="5">
    <location>
        <begin position="239"/>
        <end position="256"/>
    </location>
</feature>
<dbReference type="EMBL" id="DSMG01000034">
    <property type="protein sequence ID" value="HDX30293.1"/>
    <property type="molecule type" value="Genomic_DNA"/>
</dbReference>
<dbReference type="Pfam" id="PF04932">
    <property type="entry name" value="Wzy_C"/>
    <property type="match status" value="1"/>
</dbReference>
<feature type="transmembrane region" description="Helical" evidence="5">
    <location>
        <begin position="361"/>
        <end position="379"/>
    </location>
</feature>
<evidence type="ECO:0000256" key="5">
    <source>
        <dbReference type="SAM" id="Phobius"/>
    </source>
</evidence>
<feature type="transmembrane region" description="Helical" evidence="5">
    <location>
        <begin position="385"/>
        <end position="405"/>
    </location>
</feature>
<feature type="transmembrane region" description="Helical" evidence="5">
    <location>
        <begin position="333"/>
        <end position="354"/>
    </location>
</feature>
<dbReference type="PANTHER" id="PTHR37422:SF23">
    <property type="entry name" value="TEICHURONIC ACID BIOSYNTHESIS PROTEIN TUAE"/>
    <property type="match status" value="1"/>
</dbReference>
<keyword evidence="4 5" id="KW-0472">Membrane</keyword>
<feature type="transmembrane region" description="Helical" evidence="5">
    <location>
        <begin position="193"/>
        <end position="212"/>
    </location>
</feature>
<gene>
    <name evidence="7" type="ORF">ENQ20_02240</name>
</gene>
<comment type="caution">
    <text evidence="7">The sequence shown here is derived from an EMBL/GenBank/DDBJ whole genome shotgun (WGS) entry which is preliminary data.</text>
</comment>
<feature type="transmembrane region" description="Helical" evidence="5">
    <location>
        <begin position="83"/>
        <end position="100"/>
    </location>
</feature>
<evidence type="ECO:0000259" key="6">
    <source>
        <dbReference type="Pfam" id="PF04932"/>
    </source>
</evidence>
<feature type="transmembrane region" description="Helical" evidence="5">
    <location>
        <begin position="60"/>
        <end position="77"/>
    </location>
</feature>
<dbReference type="InterPro" id="IPR051533">
    <property type="entry name" value="WaaL-like"/>
</dbReference>
<proteinExistence type="predicted"/>
<dbReference type="PANTHER" id="PTHR37422">
    <property type="entry name" value="TEICHURONIC ACID BIOSYNTHESIS PROTEIN TUAE"/>
    <property type="match status" value="1"/>
</dbReference>
<accession>A0A7C1FIV7</accession>
<comment type="subcellular location">
    <subcellularLocation>
        <location evidence="1">Membrane</location>
        <topology evidence="1">Multi-pass membrane protein</topology>
    </subcellularLocation>
</comment>
<feature type="transmembrane region" description="Helical" evidence="5">
    <location>
        <begin position="112"/>
        <end position="132"/>
    </location>
</feature>
<evidence type="ECO:0000256" key="2">
    <source>
        <dbReference type="ARBA" id="ARBA00022692"/>
    </source>
</evidence>
<dbReference type="GO" id="GO:0016874">
    <property type="term" value="F:ligase activity"/>
    <property type="evidence" value="ECO:0007669"/>
    <property type="project" value="UniProtKB-KW"/>
</dbReference>
<protein>
    <submittedName>
        <fullName evidence="7">O-antigen ligase family protein</fullName>
    </submittedName>
</protein>
<evidence type="ECO:0000256" key="4">
    <source>
        <dbReference type="ARBA" id="ARBA00023136"/>
    </source>
</evidence>
<evidence type="ECO:0000313" key="7">
    <source>
        <dbReference type="EMBL" id="HDX30293.1"/>
    </source>
</evidence>
<organism evidence="7">
    <name type="scientific">Caldilinea aerophila</name>
    <dbReference type="NCBI Taxonomy" id="133453"/>
    <lineage>
        <taxon>Bacteria</taxon>
        <taxon>Bacillati</taxon>
        <taxon>Chloroflexota</taxon>
        <taxon>Caldilineae</taxon>
        <taxon>Caldilineales</taxon>
        <taxon>Caldilineaceae</taxon>
        <taxon>Caldilinea</taxon>
    </lineage>
</organism>
<keyword evidence="7" id="KW-0436">Ligase</keyword>
<keyword evidence="3 5" id="KW-1133">Transmembrane helix</keyword>
<evidence type="ECO:0000256" key="1">
    <source>
        <dbReference type="ARBA" id="ARBA00004141"/>
    </source>
</evidence>
<reference evidence="7" key="1">
    <citation type="journal article" date="2020" name="mSystems">
        <title>Genome- and Community-Level Interaction Insights into Carbon Utilization and Element Cycling Functions of Hydrothermarchaeota in Hydrothermal Sediment.</title>
        <authorList>
            <person name="Zhou Z."/>
            <person name="Liu Y."/>
            <person name="Xu W."/>
            <person name="Pan J."/>
            <person name="Luo Z.H."/>
            <person name="Li M."/>
        </authorList>
    </citation>
    <scope>NUCLEOTIDE SEQUENCE [LARGE SCALE GENOMIC DNA]</scope>
    <source>
        <strain evidence="7">SpSt-289</strain>
    </source>
</reference>
<dbReference type="InterPro" id="IPR007016">
    <property type="entry name" value="O-antigen_ligase-rel_domated"/>
</dbReference>
<evidence type="ECO:0000256" key="3">
    <source>
        <dbReference type="ARBA" id="ARBA00022989"/>
    </source>
</evidence>
<feature type="transmembrane region" description="Helical" evidence="5">
    <location>
        <begin position="32"/>
        <end position="48"/>
    </location>
</feature>
<feature type="domain" description="O-antigen ligase-related" evidence="6">
    <location>
        <begin position="202"/>
        <end position="342"/>
    </location>
</feature>
<feature type="transmembrane region" description="Helical" evidence="5">
    <location>
        <begin position="162"/>
        <end position="181"/>
    </location>
</feature>
<dbReference type="AlphaFoldDB" id="A0A7C1FIV7"/>